<feature type="signal peptide" evidence="7">
    <location>
        <begin position="1"/>
        <end position="18"/>
    </location>
</feature>
<dbReference type="PANTHER" id="PTHR30429:SF0">
    <property type="entry name" value="METHIONINE-BINDING LIPOPROTEIN METQ"/>
    <property type="match status" value="1"/>
</dbReference>
<keyword evidence="3 7" id="KW-0732">Signal</keyword>
<keyword evidence="9" id="KW-1185">Reference proteome</keyword>
<sequence>MKKLIVSLSLAGLVLGMAACGNKAEKSTKESAKKEATEKVIKVASQTTPMTDVVEVAAKEAEKDGWKVELVQVNDNIQYNELLKNKEVDANFAQHEPYMKKFNQEKKADLVAIQKIYNAKVGFYSKDYKKIEDIPNGAKVAIPNDVSNEGRALAILAEQGLITLKEGVGFEGTLKDVEKNDKNLEFVSIDLLNLAEAYNEKDVALVYNYPTYIAKVGLKPADALFLEKTVDERFAISLVAREDNKDSESIKELKKVMTSDAVKNFLEKEHSATLVPAF</sequence>
<dbReference type="PROSITE" id="PS51257">
    <property type="entry name" value="PROKAR_LIPOPROTEIN"/>
    <property type="match status" value="1"/>
</dbReference>
<dbReference type="SUPFAM" id="SSF53850">
    <property type="entry name" value="Periplasmic binding protein-like II"/>
    <property type="match status" value="1"/>
</dbReference>
<accession>A0A6G8AU42</accession>
<dbReference type="EMBL" id="CP049887">
    <property type="protein sequence ID" value="QIL48462.1"/>
    <property type="molecule type" value="Genomic_DNA"/>
</dbReference>
<proteinExistence type="inferred from homology"/>
<evidence type="ECO:0008006" key="10">
    <source>
        <dbReference type="Google" id="ProtNLM"/>
    </source>
</evidence>
<dbReference type="PANTHER" id="PTHR30429">
    <property type="entry name" value="D-METHIONINE-BINDING LIPOPROTEIN METQ"/>
    <property type="match status" value="1"/>
</dbReference>
<evidence type="ECO:0000256" key="6">
    <source>
        <dbReference type="ARBA" id="ARBA00023288"/>
    </source>
</evidence>
<comment type="subcellular location">
    <subcellularLocation>
        <location evidence="1">Membrane</location>
        <topology evidence="1">Lipid-anchor</topology>
    </subcellularLocation>
</comment>
<dbReference type="Gene3D" id="3.40.190.10">
    <property type="entry name" value="Periplasmic binding protein-like II"/>
    <property type="match status" value="2"/>
</dbReference>
<evidence type="ECO:0000256" key="2">
    <source>
        <dbReference type="ARBA" id="ARBA00008973"/>
    </source>
</evidence>
<keyword evidence="4" id="KW-0472">Membrane</keyword>
<dbReference type="KEGG" id="vhy:G7082_08105"/>
<evidence type="ECO:0000256" key="1">
    <source>
        <dbReference type="ARBA" id="ARBA00004635"/>
    </source>
</evidence>
<protein>
    <recommendedName>
        <fullName evidence="10">Lipoprotein</fullName>
    </recommendedName>
</protein>
<evidence type="ECO:0000256" key="3">
    <source>
        <dbReference type="ARBA" id="ARBA00022729"/>
    </source>
</evidence>
<reference evidence="8 9" key="1">
    <citation type="submission" date="2020-03" db="EMBL/GenBank/DDBJ databases">
        <title>Vagococcus sp. nov., isolated from beetles.</title>
        <authorList>
            <person name="Hyun D.-W."/>
            <person name="Bae J.-W."/>
        </authorList>
    </citation>
    <scope>NUCLEOTIDE SEQUENCE [LARGE SCALE GENOMIC DNA]</scope>
    <source>
        <strain evidence="8 9">HDW17B</strain>
    </source>
</reference>
<dbReference type="RefSeq" id="WP_166034607.1">
    <property type="nucleotide sequence ID" value="NZ_CP049887.1"/>
</dbReference>
<evidence type="ECO:0000313" key="8">
    <source>
        <dbReference type="EMBL" id="QIL48462.1"/>
    </source>
</evidence>
<gene>
    <name evidence="8" type="ORF">G7082_08105</name>
</gene>
<evidence type="ECO:0000256" key="7">
    <source>
        <dbReference type="SAM" id="SignalP"/>
    </source>
</evidence>
<dbReference type="GO" id="GO:0016020">
    <property type="term" value="C:membrane"/>
    <property type="evidence" value="ECO:0007669"/>
    <property type="project" value="UniProtKB-SubCell"/>
</dbReference>
<dbReference type="Pfam" id="PF03180">
    <property type="entry name" value="Lipoprotein_9"/>
    <property type="match status" value="1"/>
</dbReference>
<comment type="similarity">
    <text evidence="2">Belongs to the NlpA lipoprotein family.</text>
</comment>
<evidence type="ECO:0000256" key="4">
    <source>
        <dbReference type="ARBA" id="ARBA00023136"/>
    </source>
</evidence>
<organism evidence="8 9">
    <name type="scientific">Vagococcus hydrophili</name>
    <dbReference type="NCBI Taxonomy" id="2714947"/>
    <lineage>
        <taxon>Bacteria</taxon>
        <taxon>Bacillati</taxon>
        <taxon>Bacillota</taxon>
        <taxon>Bacilli</taxon>
        <taxon>Lactobacillales</taxon>
        <taxon>Enterococcaceae</taxon>
        <taxon>Vagococcus</taxon>
    </lineage>
</organism>
<dbReference type="InterPro" id="IPR004872">
    <property type="entry name" value="Lipoprotein_NlpA"/>
</dbReference>
<evidence type="ECO:0000256" key="5">
    <source>
        <dbReference type="ARBA" id="ARBA00023139"/>
    </source>
</evidence>
<feature type="chain" id="PRO_5038555634" description="Lipoprotein" evidence="7">
    <location>
        <begin position="19"/>
        <end position="278"/>
    </location>
</feature>
<keyword evidence="6" id="KW-0449">Lipoprotein</keyword>
<keyword evidence="5" id="KW-0564">Palmitate</keyword>
<dbReference type="Proteomes" id="UP000501747">
    <property type="component" value="Chromosome"/>
</dbReference>
<name>A0A6G8AU42_9ENTE</name>
<dbReference type="AlphaFoldDB" id="A0A6G8AU42"/>
<evidence type="ECO:0000313" key="9">
    <source>
        <dbReference type="Proteomes" id="UP000501747"/>
    </source>
</evidence>